<reference evidence="4" key="1">
    <citation type="submission" date="2017-08" db="EMBL/GenBank/DDBJ databases">
        <authorList>
            <person name="Varghese N."/>
            <person name="Submissions S."/>
        </authorList>
    </citation>
    <scope>NUCLEOTIDE SEQUENCE [LARGE SCALE GENOMIC DNA]</scope>
    <source>
        <strain evidence="4">JC22</strain>
    </source>
</reference>
<dbReference type="EMBL" id="OBMQ01000001">
    <property type="protein sequence ID" value="SOB91803.1"/>
    <property type="molecule type" value="Genomic_DNA"/>
</dbReference>
<dbReference type="CDD" id="cd06971">
    <property type="entry name" value="PgpA"/>
    <property type="match status" value="1"/>
</dbReference>
<dbReference type="InterPro" id="IPR036681">
    <property type="entry name" value="PgpA-like_sf"/>
</dbReference>
<accession>A0A285RCG6</accession>
<dbReference type="InterPro" id="IPR007686">
    <property type="entry name" value="YutG/PgpA"/>
</dbReference>
<evidence type="ECO:0000256" key="1">
    <source>
        <dbReference type="SAM" id="MobiDB-lite"/>
    </source>
</evidence>
<dbReference type="Pfam" id="PF04608">
    <property type="entry name" value="PgpA"/>
    <property type="match status" value="1"/>
</dbReference>
<gene>
    <name evidence="3" type="ORF">SAMN05880501_101385</name>
</gene>
<evidence type="ECO:0000313" key="4">
    <source>
        <dbReference type="Proteomes" id="UP000219636"/>
    </source>
</evidence>
<dbReference type="SUPFAM" id="SSF101307">
    <property type="entry name" value="YutG-like"/>
    <property type="match status" value="1"/>
</dbReference>
<keyword evidence="4" id="KW-1185">Reference proteome</keyword>
<dbReference type="Proteomes" id="UP000219636">
    <property type="component" value="Unassembled WGS sequence"/>
</dbReference>
<feature type="region of interest" description="Disordered" evidence="1">
    <location>
        <begin position="206"/>
        <end position="227"/>
    </location>
</feature>
<evidence type="ECO:0000313" key="3">
    <source>
        <dbReference type="EMBL" id="SOB91803.1"/>
    </source>
</evidence>
<sequence>MYQNCIISVLLRVLCSKDRNTGRIFIVIKRNGAQKMVKKRISSEEVAKATKEALERRGVTIEDIAAIVYDMQLPYNEGLTIEHCTNSVERVLRKREVQHSVLVGIELDELAEKNLLSQPLQSIIESDEGLFGVDETLALGSVMTYGSIALTTYGHLDKNKVGIIKKLDTKIGNGVHTFLDDLVGSIAACAASRIAHRMRDLEEEGETFADIPPTVLGPKPKQKKENE</sequence>
<organism evidence="3 4">
    <name type="scientific">Ureibacillus xyleni</name>
    <dbReference type="NCBI Taxonomy" id="614648"/>
    <lineage>
        <taxon>Bacteria</taxon>
        <taxon>Bacillati</taxon>
        <taxon>Bacillota</taxon>
        <taxon>Bacilli</taxon>
        <taxon>Bacillales</taxon>
        <taxon>Caryophanaceae</taxon>
        <taxon>Ureibacillus</taxon>
    </lineage>
</organism>
<feature type="domain" description="YutG/PgpA" evidence="2">
    <location>
        <begin position="61"/>
        <end position="196"/>
    </location>
</feature>
<name>A0A285RCG6_9BACL</name>
<dbReference type="Gene3D" id="1.10.3760.10">
    <property type="entry name" value="PgpA-like"/>
    <property type="match status" value="1"/>
</dbReference>
<evidence type="ECO:0000259" key="2">
    <source>
        <dbReference type="Pfam" id="PF04608"/>
    </source>
</evidence>
<dbReference type="GO" id="GO:0008962">
    <property type="term" value="F:phosphatidylglycerophosphatase activity"/>
    <property type="evidence" value="ECO:0007669"/>
    <property type="project" value="InterPro"/>
</dbReference>
<proteinExistence type="predicted"/>
<dbReference type="GO" id="GO:0006629">
    <property type="term" value="P:lipid metabolic process"/>
    <property type="evidence" value="ECO:0007669"/>
    <property type="project" value="InterPro"/>
</dbReference>
<protein>
    <submittedName>
        <fullName evidence="3">Phosphatidylglycerophosphatase A</fullName>
    </submittedName>
</protein>
<dbReference type="AlphaFoldDB" id="A0A285RCG6"/>